<reference evidence="3" key="1">
    <citation type="journal article" date="2019" name="Int. J. Syst. Evol. Microbiol.">
        <title>The Global Catalogue of Microorganisms (GCM) 10K type strain sequencing project: providing services to taxonomists for standard genome sequencing and annotation.</title>
        <authorList>
            <consortium name="The Broad Institute Genomics Platform"/>
            <consortium name="The Broad Institute Genome Sequencing Center for Infectious Disease"/>
            <person name="Wu L."/>
            <person name="Ma J."/>
        </authorList>
    </citation>
    <scope>NUCLEOTIDE SEQUENCE [LARGE SCALE GENOMIC DNA]</scope>
    <source>
        <strain evidence="3">KCTC 42224</strain>
    </source>
</reference>
<feature type="transmembrane region" description="Helical" evidence="1">
    <location>
        <begin position="124"/>
        <end position="147"/>
    </location>
</feature>
<comment type="caution">
    <text evidence="2">The sequence shown here is derived from an EMBL/GenBank/DDBJ whole genome shotgun (WGS) entry which is preliminary data.</text>
</comment>
<dbReference type="SUPFAM" id="SSF53474">
    <property type="entry name" value="alpha/beta-Hydrolases"/>
    <property type="match status" value="1"/>
</dbReference>
<name>A0ABV7V890_9SPHN</name>
<evidence type="ECO:0000313" key="3">
    <source>
        <dbReference type="Proteomes" id="UP001595683"/>
    </source>
</evidence>
<protein>
    <submittedName>
        <fullName evidence="2">Uncharacterized protein</fullName>
    </submittedName>
</protein>
<proteinExistence type="predicted"/>
<dbReference type="RefSeq" id="WP_191326228.1">
    <property type="nucleotide sequence ID" value="NZ_BMZP01000035.1"/>
</dbReference>
<keyword evidence="3" id="KW-1185">Reference proteome</keyword>
<accession>A0ABV7V890</accession>
<organism evidence="2 3">
    <name type="scientific">Novosphingobium pokkalii</name>
    <dbReference type="NCBI Taxonomy" id="1770194"/>
    <lineage>
        <taxon>Bacteria</taxon>
        <taxon>Pseudomonadati</taxon>
        <taxon>Pseudomonadota</taxon>
        <taxon>Alphaproteobacteria</taxon>
        <taxon>Sphingomonadales</taxon>
        <taxon>Sphingomonadaceae</taxon>
        <taxon>Novosphingobium</taxon>
    </lineage>
</organism>
<evidence type="ECO:0000256" key="1">
    <source>
        <dbReference type="SAM" id="Phobius"/>
    </source>
</evidence>
<gene>
    <name evidence="2" type="ORF">ACFOOT_15740</name>
</gene>
<sequence>MDGAMFKRKVFYIGGFDPRGARFYHELLAQQIATHNAGQGSGNPLSLSPRRSDATGDRAWQVSDAAATVQTAFHFLAWDDIVRRAWIRSTPRLLSATVRAYARLLRHADLSCLARVPHGSRVALFLPALALLIVPLLAGLGAGAIALGLGRPWLAPLLVLVVAALLALLLGGRAHVGWIVQFLVFNDALAAGQADPALALRLDRFAETIDRALPEDAEWDEVLLVSHSNGAILAAEVTARLLARHGGALPPRLALVTLGASLPMLGARRDARGFAQTMATLAQGRFAWLDIGSPTDGAATPLVDPWLGQPPARMAGLVQLSPRWFAFCNPATYAARRKDKYLTHFDYLRRLDRPSPLDYLGLTCSGQPLAANIAAFRTVAKAKAEA</sequence>
<evidence type="ECO:0000313" key="2">
    <source>
        <dbReference type="EMBL" id="MFC3672871.1"/>
    </source>
</evidence>
<dbReference type="Proteomes" id="UP001595683">
    <property type="component" value="Unassembled WGS sequence"/>
</dbReference>
<keyword evidence="1" id="KW-0472">Membrane</keyword>
<dbReference type="InterPro" id="IPR029058">
    <property type="entry name" value="AB_hydrolase_fold"/>
</dbReference>
<dbReference type="EMBL" id="JBHRYE010000026">
    <property type="protein sequence ID" value="MFC3672871.1"/>
    <property type="molecule type" value="Genomic_DNA"/>
</dbReference>
<keyword evidence="1" id="KW-0812">Transmembrane</keyword>
<keyword evidence="1" id="KW-1133">Transmembrane helix</keyword>
<feature type="transmembrane region" description="Helical" evidence="1">
    <location>
        <begin position="153"/>
        <end position="171"/>
    </location>
</feature>